<dbReference type="EMBL" id="PXZO01000069">
    <property type="protein sequence ID" value="PSK02338.1"/>
    <property type="molecule type" value="Genomic_DNA"/>
</dbReference>
<proteinExistence type="predicted"/>
<dbReference type="Proteomes" id="UP000241645">
    <property type="component" value="Unassembled WGS sequence"/>
</dbReference>
<evidence type="ECO:0000313" key="2">
    <source>
        <dbReference type="Proteomes" id="UP000241645"/>
    </source>
</evidence>
<name>A0ABX5FG29_9BACL</name>
<protein>
    <submittedName>
        <fullName evidence="1">Uncharacterized protein</fullName>
    </submittedName>
</protein>
<keyword evidence="2" id="KW-1185">Reference proteome</keyword>
<accession>A0ABX5FG29</accession>
<evidence type="ECO:0000313" key="1">
    <source>
        <dbReference type="EMBL" id="PSK02338.1"/>
    </source>
</evidence>
<reference evidence="1 2" key="1">
    <citation type="submission" date="2018-03" db="EMBL/GenBank/DDBJ databases">
        <title>Brevisbacillus phylogenomics.</title>
        <authorList>
            <person name="Dunlap C."/>
        </authorList>
    </citation>
    <scope>NUCLEOTIDE SEQUENCE [LARGE SCALE GENOMIC DNA]</scope>
    <source>
        <strain evidence="1 2">NRRL B-41110</strain>
    </source>
</reference>
<organism evidence="1 2">
    <name type="scientific">Brevibacillus porteri</name>
    <dbReference type="NCBI Taxonomy" id="2126350"/>
    <lineage>
        <taxon>Bacteria</taxon>
        <taxon>Bacillati</taxon>
        <taxon>Bacillota</taxon>
        <taxon>Bacilli</taxon>
        <taxon>Bacillales</taxon>
        <taxon>Paenibacillaceae</taxon>
        <taxon>Brevibacillus</taxon>
    </lineage>
</organism>
<gene>
    <name evidence="1" type="ORF">C7R92_30295</name>
</gene>
<sequence length="81" mass="9542">MTPYTYDQFVEDIRSGRDIEFIYNSNRYSITNTPFGHSFTRFYDEDSVITTQQPDELLSLVKLNGLPLKEAWPDIEIDIIF</sequence>
<comment type="caution">
    <text evidence="1">The sequence shown here is derived from an EMBL/GenBank/DDBJ whole genome shotgun (WGS) entry which is preliminary data.</text>
</comment>